<gene>
    <name evidence="2" type="ORF">GCM10009665_20630</name>
</gene>
<protein>
    <submittedName>
        <fullName evidence="2">Uncharacterized protein</fullName>
    </submittedName>
</protein>
<organism evidence="2 3">
    <name type="scientific">Kitasatospora nipponensis</name>
    <dbReference type="NCBI Taxonomy" id="258049"/>
    <lineage>
        <taxon>Bacteria</taxon>
        <taxon>Bacillati</taxon>
        <taxon>Actinomycetota</taxon>
        <taxon>Actinomycetes</taxon>
        <taxon>Kitasatosporales</taxon>
        <taxon>Streptomycetaceae</taxon>
        <taxon>Kitasatospora</taxon>
    </lineage>
</organism>
<evidence type="ECO:0000313" key="3">
    <source>
        <dbReference type="Proteomes" id="UP001500037"/>
    </source>
</evidence>
<accession>A0ABP4GME8</accession>
<comment type="caution">
    <text evidence="2">The sequence shown here is derived from an EMBL/GenBank/DDBJ whole genome shotgun (WGS) entry which is preliminary data.</text>
</comment>
<keyword evidence="3" id="KW-1185">Reference proteome</keyword>
<reference evidence="3" key="1">
    <citation type="journal article" date="2019" name="Int. J. Syst. Evol. Microbiol.">
        <title>The Global Catalogue of Microorganisms (GCM) 10K type strain sequencing project: providing services to taxonomists for standard genome sequencing and annotation.</title>
        <authorList>
            <consortium name="The Broad Institute Genomics Platform"/>
            <consortium name="The Broad Institute Genome Sequencing Center for Infectious Disease"/>
            <person name="Wu L."/>
            <person name="Ma J."/>
        </authorList>
    </citation>
    <scope>NUCLEOTIDE SEQUENCE [LARGE SCALE GENOMIC DNA]</scope>
    <source>
        <strain evidence="3">JCM 13004</strain>
    </source>
</reference>
<dbReference type="Proteomes" id="UP001500037">
    <property type="component" value="Unassembled WGS sequence"/>
</dbReference>
<evidence type="ECO:0000313" key="2">
    <source>
        <dbReference type="EMBL" id="GAA1230070.1"/>
    </source>
</evidence>
<name>A0ABP4GME8_9ACTN</name>
<feature type="region of interest" description="Disordered" evidence="1">
    <location>
        <begin position="233"/>
        <end position="253"/>
    </location>
</feature>
<evidence type="ECO:0000256" key="1">
    <source>
        <dbReference type="SAM" id="MobiDB-lite"/>
    </source>
</evidence>
<dbReference type="EMBL" id="BAAALF010000025">
    <property type="protein sequence ID" value="GAA1230070.1"/>
    <property type="molecule type" value="Genomic_DNA"/>
</dbReference>
<sequence length="309" mass="31826">MVLAVCIVVTTPGSTGSPGTTGGSGGSGGGGTTVCTWQGVDYPCYDGDLGWFNTADGCYYNQLNPQPSAGDPSWQGHQYGIGAIYLQVCYNAATTTTTDIWLAKDPSVGAPPPTPAEVAQMAIRKLQFARPLPHSAPADKALVGVPVWFWYETSEATKAQTVGPQTQRVDLFPVSVSATATLQSVVWDLGYQVDGKEATLTCTGNGGAGLPYDPKLGTTVPPGACTAVFGKASPPVSGSPAPSTPTPSASASGTAAATDGYFLTVTQYWKIHTVDLNNPTAATPPWPDLSLQVSSAPLGLQVSELQVLN</sequence>
<proteinExistence type="predicted"/>